<dbReference type="Proteomes" id="UP000031307">
    <property type="component" value="Unassembled WGS sequence"/>
</dbReference>
<accession>A0A0C1E9J1</accession>
<evidence type="ECO:0000313" key="2">
    <source>
        <dbReference type="Proteomes" id="UP000031307"/>
    </source>
</evidence>
<name>A0A0C1E9J1_9BACT</name>
<proteinExistence type="predicted"/>
<protein>
    <submittedName>
        <fullName evidence="1">Uncharacterized protein</fullName>
    </submittedName>
</protein>
<comment type="caution">
    <text evidence="1">The sequence shown here is derived from an EMBL/GenBank/DDBJ whole genome shotgun (WGS) entry which is preliminary data.</text>
</comment>
<sequence length="41" mass="4451">MTLTTNGYLLIEPGNFSESLQKAADKLEKASNISNHLTTAK</sequence>
<organism evidence="1 2">
    <name type="scientific">Parachlamydia acanthamoebae</name>
    <dbReference type="NCBI Taxonomy" id="83552"/>
    <lineage>
        <taxon>Bacteria</taxon>
        <taxon>Pseudomonadati</taxon>
        <taxon>Chlamydiota</taxon>
        <taxon>Chlamydiia</taxon>
        <taxon>Parachlamydiales</taxon>
        <taxon>Parachlamydiaceae</taxon>
        <taxon>Parachlamydia</taxon>
    </lineage>
</organism>
<dbReference type="EMBL" id="JSAM01000057">
    <property type="protein sequence ID" value="KIA77852.1"/>
    <property type="molecule type" value="Genomic_DNA"/>
</dbReference>
<dbReference type="PATRIC" id="fig|83552.4.peg.939"/>
<dbReference type="RefSeq" id="WP_006340265.1">
    <property type="nucleotide sequence ID" value="NZ_JASBUT010000012.1"/>
</dbReference>
<reference evidence="1 2" key="1">
    <citation type="journal article" date="2014" name="Mol. Biol. Evol.">
        <title>Massive expansion of Ubiquitination-related gene families within the Chlamydiae.</title>
        <authorList>
            <person name="Domman D."/>
            <person name="Collingro A."/>
            <person name="Lagkouvardos I."/>
            <person name="Gehre L."/>
            <person name="Weinmaier T."/>
            <person name="Rattei T."/>
            <person name="Subtil A."/>
            <person name="Horn M."/>
        </authorList>
    </citation>
    <scope>NUCLEOTIDE SEQUENCE [LARGE SCALE GENOMIC DNA]</scope>
    <source>
        <strain evidence="1 2">OEW1</strain>
    </source>
</reference>
<dbReference type="AlphaFoldDB" id="A0A0C1E9J1"/>
<gene>
    <name evidence="1" type="ORF">DB43_FM00040</name>
</gene>
<evidence type="ECO:0000313" key="1">
    <source>
        <dbReference type="EMBL" id="KIA77852.1"/>
    </source>
</evidence>